<feature type="region of interest" description="Disordered" evidence="1">
    <location>
        <begin position="315"/>
        <end position="334"/>
    </location>
</feature>
<dbReference type="InterPro" id="IPR023214">
    <property type="entry name" value="HAD_sf"/>
</dbReference>
<accession>A0A1T3NPU3</accession>
<dbReference type="SUPFAM" id="SSF56784">
    <property type="entry name" value="HAD-like"/>
    <property type="match status" value="1"/>
</dbReference>
<gene>
    <name evidence="2" type="ORF">B4N89_32830</name>
</gene>
<keyword evidence="3" id="KW-1185">Reference proteome</keyword>
<evidence type="ECO:0008006" key="4">
    <source>
        <dbReference type="Google" id="ProtNLM"/>
    </source>
</evidence>
<evidence type="ECO:0000313" key="3">
    <source>
        <dbReference type="Proteomes" id="UP000190037"/>
    </source>
</evidence>
<evidence type="ECO:0000313" key="2">
    <source>
        <dbReference type="EMBL" id="OPC78907.1"/>
    </source>
</evidence>
<organism evidence="2 3">
    <name type="scientific">Embleya scabrispora</name>
    <dbReference type="NCBI Taxonomy" id="159449"/>
    <lineage>
        <taxon>Bacteria</taxon>
        <taxon>Bacillati</taxon>
        <taxon>Actinomycetota</taxon>
        <taxon>Actinomycetes</taxon>
        <taxon>Kitasatosporales</taxon>
        <taxon>Streptomycetaceae</taxon>
        <taxon>Embleya</taxon>
    </lineage>
</organism>
<feature type="compositionally biased region" description="Pro residues" evidence="1">
    <location>
        <begin position="319"/>
        <end position="334"/>
    </location>
</feature>
<reference evidence="2 3" key="1">
    <citation type="submission" date="2017-03" db="EMBL/GenBank/DDBJ databases">
        <title>Draft genome sequence of Streptomyces scabrisporus NF3, endophyte isolated from Amphipterygium adstringens.</title>
        <authorList>
            <person name="Vazquez M."/>
            <person name="Ceapa C.D."/>
            <person name="Rodriguez Luna D."/>
            <person name="Sanchez Esquivel S."/>
        </authorList>
    </citation>
    <scope>NUCLEOTIDE SEQUENCE [LARGE SCALE GENOMIC DNA]</scope>
    <source>
        <strain evidence="2 3">NF3</strain>
    </source>
</reference>
<dbReference type="InterPro" id="IPR036412">
    <property type="entry name" value="HAD-like_sf"/>
</dbReference>
<dbReference type="Gene3D" id="3.40.50.1000">
    <property type="entry name" value="HAD superfamily/HAD-like"/>
    <property type="match status" value="1"/>
</dbReference>
<sequence length="334" mass="35612">MARRSGPTPHPRTGADPDLPPLPALPPRQPTPDGHDAPYAPPHPPPHRPRRRNLDPGVGKVAAPNPEHGLDAGVNGQVRPTSATSRRPKERTPVPHVPSPPRPVAVFDLDGTLVRGDTFTHFTRALLRRSPWRAVAATLCVPILAPLYALHPTRRRAFALLLRLATIGLPPHRFAALATEFAAERASDGNRIPHTVDRARAHLAAGDRVVIATSCAEPLAAAICRELGLAPVDVIASRLTASRTGMRPLPACRGVRKVERIRAAGITGPITHAYTDSSVDLPLLTTAAHRYLIDPSPAHLTRIHTHLGPTYVVLRSPGPSEPGAPPAPPTPPAP</sequence>
<dbReference type="EMBL" id="MWQN01000002">
    <property type="protein sequence ID" value="OPC78907.1"/>
    <property type="molecule type" value="Genomic_DNA"/>
</dbReference>
<evidence type="ECO:0000256" key="1">
    <source>
        <dbReference type="SAM" id="MobiDB-lite"/>
    </source>
</evidence>
<dbReference type="Proteomes" id="UP000190037">
    <property type="component" value="Unassembled WGS sequence"/>
</dbReference>
<feature type="compositionally biased region" description="Pro residues" evidence="1">
    <location>
        <begin position="18"/>
        <end position="30"/>
    </location>
</feature>
<name>A0A1T3NPU3_9ACTN</name>
<dbReference type="AlphaFoldDB" id="A0A1T3NPU3"/>
<dbReference type="STRING" id="159449.B4N89_32830"/>
<protein>
    <recommendedName>
        <fullName evidence="4">Haloacid dehalogenase</fullName>
    </recommendedName>
</protein>
<feature type="region of interest" description="Disordered" evidence="1">
    <location>
        <begin position="1"/>
        <end position="103"/>
    </location>
</feature>
<dbReference type="Gene3D" id="1.20.1440.100">
    <property type="entry name" value="SG protein - dephosphorylation function"/>
    <property type="match status" value="1"/>
</dbReference>
<proteinExistence type="predicted"/>
<comment type="caution">
    <text evidence="2">The sequence shown here is derived from an EMBL/GenBank/DDBJ whole genome shotgun (WGS) entry which is preliminary data.</text>
</comment>
<dbReference type="Pfam" id="PF12710">
    <property type="entry name" value="HAD"/>
    <property type="match status" value="1"/>
</dbReference>